<evidence type="ECO:0000313" key="2">
    <source>
        <dbReference type="EMBL" id="XFO66247.1"/>
    </source>
</evidence>
<protein>
    <recommendedName>
        <fullName evidence="1">CobQ/CobB/MinD/ParA nucleotide binding domain-containing protein</fullName>
    </recommendedName>
</protein>
<dbReference type="EMBL" id="CP155573">
    <property type="protein sequence ID" value="XFO66247.1"/>
    <property type="molecule type" value="Genomic_DNA"/>
</dbReference>
<dbReference type="Pfam" id="PF01656">
    <property type="entry name" value="CbiA"/>
    <property type="match status" value="1"/>
</dbReference>
<evidence type="ECO:0000259" key="1">
    <source>
        <dbReference type="Pfam" id="PF01656"/>
    </source>
</evidence>
<dbReference type="InterPro" id="IPR027417">
    <property type="entry name" value="P-loop_NTPase"/>
</dbReference>
<organism evidence="2 3">
    <name type="scientific">Sporomusa silvacetica DSM 10669</name>
    <dbReference type="NCBI Taxonomy" id="1123289"/>
    <lineage>
        <taxon>Bacteria</taxon>
        <taxon>Bacillati</taxon>
        <taxon>Bacillota</taxon>
        <taxon>Negativicutes</taxon>
        <taxon>Selenomonadales</taxon>
        <taxon>Sporomusaceae</taxon>
        <taxon>Sporomusa</taxon>
    </lineage>
</organism>
<name>A0ABZ3IKP8_9FIRM</name>
<dbReference type="RefSeq" id="WP_169718010.1">
    <property type="nucleotide sequence ID" value="NZ_CP155573.1"/>
</dbReference>
<gene>
    <name evidence="2" type="ORF">SPSIL_023970</name>
</gene>
<feature type="domain" description="CobQ/CobB/MinD/ParA nucleotide binding" evidence="1">
    <location>
        <begin position="8"/>
        <end position="226"/>
    </location>
</feature>
<accession>A0ABZ3IKP8</accession>
<dbReference type="InterPro" id="IPR002586">
    <property type="entry name" value="CobQ/CobB/MinD/ParA_Nub-bd_dom"/>
</dbReference>
<dbReference type="InterPro" id="IPR050625">
    <property type="entry name" value="ParA/MinD_ATPase"/>
</dbReference>
<dbReference type="Gene3D" id="3.40.50.300">
    <property type="entry name" value="P-loop containing nucleotide triphosphate hydrolases"/>
    <property type="match status" value="1"/>
</dbReference>
<keyword evidence="3" id="KW-1185">Reference proteome</keyword>
<dbReference type="PANTHER" id="PTHR43384:SF7">
    <property type="entry name" value="CARBON-MONOXIDE DEHYDROGENASE ACCESSORY PROTEIN"/>
    <property type="match status" value="1"/>
</dbReference>
<proteinExistence type="predicted"/>
<dbReference type="Proteomes" id="UP000216752">
    <property type="component" value="Chromosome"/>
</dbReference>
<evidence type="ECO:0000313" key="3">
    <source>
        <dbReference type="Proteomes" id="UP000216752"/>
    </source>
</evidence>
<reference evidence="2" key="1">
    <citation type="submission" date="2024-05" db="EMBL/GenBank/DDBJ databases">
        <title>Isolation and characterization of Sporomusa carbonis sp. nov., a carboxydotrophic hydrogenogen in the genus of Sporomusa isolated from a charcoal burning pile.</title>
        <authorList>
            <person name="Boeer T."/>
            <person name="Rosenbaum F."/>
            <person name="Eysell L."/>
            <person name="Mueller V."/>
            <person name="Daniel R."/>
            <person name="Poehlein A."/>
        </authorList>
    </citation>
    <scope>NUCLEOTIDE SEQUENCE [LARGE SCALE GENOMIC DNA]</scope>
    <source>
        <strain evidence="2">DSM 10669</strain>
    </source>
</reference>
<dbReference type="InterPro" id="IPR014433">
    <property type="entry name" value="CooC"/>
</dbReference>
<dbReference type="PANTHER" id="PTHR43384">
    <property type="entry name" value="SEPTUM SITE-DETERMINING PROTEIN MIND HOMOLOG, CHLOROPLASTIC-RELATED"/>
    <property type="match status" value="1"/>
</dbReference>
<dbReference type="SUPFAM" id="SSF52540">
    <property type="entry name" value="P-loop containing nucleoside triphosphate hydrolases"/>
    <property type="match status" value="1"/>
</dbReference>
<sequence>MEEIKSIAVTGKGGTGKTMLATLMIKMLTEGLKGKVLAIDADSAMSLPYTLGMKIEKTVSEMRKEIIGSKQVKRKMEDQPMRTVMKSILTQGKGFDLLAMGRPEEPGCFCVVNDLLRYGIDTLIQDYDITIIDGEAGPEQLNRRVLKSIDVLLVVADMSARSLETARSIMKVAMAPDNIQVKRAGLILNRFRDDSKPLKEISDKIGLEILGCIPEDKTVNDYDRAGRSLLELPDDSPCLIAVRRILKQIVPDFASNQKSL</sequence>
<dbReference type="PIRSF" id="PIRSF005647">
    <property type="entry name" value="CooC"/>
    <property type="match status" value="1"/>
</dbReference>